<sequence>ERERTEAKDWTGNQRSIYTTLGASNHSDKDRQQHDYYATEPRAMELLLAEEHFAPIIWECACGEGHLSKVLEQHGFEVISTDLIYRGFGDPEPLDFLKETLDDFEGDIITNPPYKYALEFVEQALNSVQPGRKVAMFLKLQFLEGKKRKEFFLHNPPKVVYVSSSRLNCAMNGDFEKYPSNNAICYAWFVWEKGFKGDPIIRWIN</sequence>
<evidence type="ECO:0008006" key="3">
    <source>
        <dbReference type="Google" id="ProtNLM"/>
    </source>
</evidence>
<gene>
    <name evidence="1" type="ORF">CLOSTASPAR_06303</name>
</gene>
<dbReference type="Proteomes" id="UP000004756">
    <property type="component" value="Unassembled WGS sequence"/>
</dbReference>
<proteinExistence type="predicted"/>
<name>C0DAK0_9FIRM</name>
<dbReference type="AlphaFoldDB" id="C0DAK0"/>
<keyword evidence="2" id="KW-1185">Reference proteome</keyword>
<evidence type="ECO:0000313" key="2">
    <source>
        <dbReference type="Proteomes" id="UP000004756"/>
    </source>
</evidence>
<dbReference type="EMBL" id="ACCJ01000535">
    <property type="protein sequence ID" value="EEG51716.1"/>
    <property type="molecule type" value="Genomic_DNA"/>
</dbReference>
<accession>C0DAK0</accession>
<comment type="caution">
    <text evidence="1">The sequence shown here is derived from an EMBL/GenBank/DDBJ whole genome shotgun (WGS) entry which is preliminary data.</text>
</comment>
<reference evidence="1 2" key="1">
    <citation type="submission" date="2009-02" db="EMBL/GenBank/DDBJ databases">
        <title>Draft genome sequence of Clostridium asparagiforme (DSM 15981).</title>
        <authorList>
            <person name="Sudarsanam P."/>
            <person name="Ley R."/>
            <person name="Guruge J."/>
            <person name="Turnbaugh P.J."/>
            <person name="Mahowald M."/>
            <person name="Liep D."/>
            <person name="Gordon J."/>
        </authorList>
    </citation>
    <scope>NUCLEOTIDE SEQUENCE [LARGE SCALE GENOMIC DNA]</scope>
    <source>
        <strain evidence="1 2">DSM 15981</strain>
    </source>
</reference>
<evidence type="ECO:0000313" key="1">
    <source>
        <dbReference type="EMBL" id="EEG51716.1"/>
    </source>
</evidence>
<organism evidence="1 2">
    <name type="scientific">[Clostridium] asparagiforme DSM 15981</name>
    <dbReference type="NCBI Taxonomy" id="518636"/>
    <lineage>
        <taxon>Bacteria</taxon>
        <taxon>Bacillati</taxon>
        <taxon>Bacillota</taxon>
        <taxon>Clostridia</taxon>
        <taxon>Lachnospirales</taxon>
        <taxon>Lachnospiraceae</taxon>
        <taxon>Enterocloster</taxon>
    </lineage>
</organism>
<dbReference type="HOGENOM" id="CLU_094523_1_0_9"/>
<protein>
    <recommendedName>
        <fullName evidence="3">Conjugal transfer protein</fullName>
    </recommendedName>
</protein>
<dbReference type="InterPro" id="IPR029063">
    <property type="entry name" value="SAM-dependent_MTases_sf"/>
</dbReference>
<dbReference type="SUPFAM" id="SSF53335">
    <property type="entry name" value="S-adenosyl-L-methionine-dependent methyltransferases"/>
    <property type="match status" value="1"/>
</dbReference>
<feature type="non-terminal residue" evidence="1">
    <location>
        <position position="1"/>
    </location>
</feature>